<organism evidence="2 3">
    <name type="scientific">Segatella copri</name>
    <dbReference type="NCBI Taxonomy" id="165179"/>
    <lineage>
        <taxon>Bacteria</taxon>
        <taxon>Pseudomonadati</taxon>
        <taxon>Bacteroidota</taxon>
        <taxon>Bacteroidia</taxon>
        <taxon>Bacteroidales</taxon>
        <taxon>Prevotellaceae</taxon>
        <taxon>Segatella</taxon>
    </lineage>
</organism>
<proteinExistence type="predicted"/>
<dbReference type="Pfam" id="PF13884">
    <property type="entry name" value="Peptidase_S74"/>
    <property type="match status" value="1"/>
</dbReference>
<dbReference type="RefSeq" id="WP_264948659.1">
    <property type="nucleotide sequence ID" value="NZ_JAPDVB010000001.1"/>
</dbReference>
<sequence>MIFLDESGLKKLWTKIKSYVKNNYLPIVSKGRVTPNLVLQFLSIGNDNEINGTTYDSAGNVVYNNQVHINYTSSGNVTLANGGGFVVVCGRERLMGAALSVHGSIAASGSISGNTSSDERLKENIKDIDCLSIIKSMGGTKAFTYKENGEKSIGFIAQNVRNCEFMKGIVTEDEDGYLGINYWDPKLVSVSFGAIEQLQGKIAELEKKLSELQGTEVS</sequence>
<protein>
    <submittedName>
        <fullName evidence="2">Tail fiber domain-containing protein</fullName>
    </submittedName>
</protein>
<comment type="caution">
    <text evidence="2">The sequence shown here is derived from an EMBL/GenBank/DDBJ whole genome shotgun (WGS) entry which is preliminary data.</text>
</comment>
<evidence type="ECO:0000313" key="2">
    <source>
        <dbReference type="EMBL" id="MCW4137298.1"/>
    </source>
</evidence>
<evidence type="ECO:0000313" key="3">
    <source>
        <dbReference type="Proteomes" id="UP001208620"/>
    </source>
</evidence>
<dbReference type="Proteomes" id="UP001208620">
    <property type="component" value="Unassembled WGS sequence"/>
</dbReference>
<name>A0AAW5UDH3_9BACT</name>
<dbReference type="EMBL" id="JAPDVD010000001">
    <property type="protein sequence ID" value="MCW4137298.1"/>
    <property type="molecule type" value="Genomic_DNA"/>
</dbReference>
<reference evidence="2" key="1">
    <citation type="submission" date="2022-11" db="EMBL/GenBank/DDBJ databases">
        <title>Genomic repertoires linked with pathogenic potency of arthritogenic Prevotella copri isolated from the gut of rheumatoid arthritis patients.</title>
        <authorList>
            <person name="Nii T."/>
            <person name="Maeda Y."/>
            <person name="Motooka D."/>
            <person name="Naito M."/>
            <person name="Matsumoto Y."/>
            <person name="Ogawa T."/>
            <person name="Oguro-Igashira E."/>
            <person name="Kishikawa T."/>
            <person name="Yamashita M."/>
            <person name="Koizumi S."/>
            <person name="Kurakawa T."/>
            <person name="Okumura R."/>
            <person name="Kayama H."/>
            <person name="Murakami M."/>
            <person name="Sakaguchi T."/>
            <person name="Das B."/>
            <person name="Nakamura S."/>
            <person name="Okada Y."/>
            <person name="Kumanogoh A."/>
            <person name="Takeda K."/>
        </authorList>
    </citation>
    <scope>NUCLEOTIDE SEQUENCE</scope>
    <source>
        <strain evidence="2">H105_2-2</strain>
    </source>
</reference>
<dbReference type="InterPro" id="IPR030392">
    <property type="entry name" value="S74_ICA"/>
</dbReference>
<gene>
    <name evidence="2" type="ORF">ONT01_05845</name>
</gene>
<dbReference type="PROSITE" id="PS51688">
    <property type="entry name" value="ICA"/>
    <property type="match status" value="1"/>
</dbReference>
<dbReference type="AlphaFoldDB" id="A0AAW5UDH3"/>
<accession>A0AAW5UDH3</accession>
<feature type="domain" description="Peptidase S74" evidence="1">
    <location>
        <begin position="117"/>
        <end position="209"/>
    </location>
</feature>
<evidence type="ECO:0000259" key="1">
    <source>
        <dbReference type="PROSITE" id="PS51688"/>
    </source>
</evidence>